<evidence type="ECO:0000313" key="1">
    <source>
        <dbReference type="EMBL" id="ACN31925.1"/>
    </source>
</evidence>
<organism evidence="1">
    <name type="scientific">Zea mays</name>
    <name type="common">Maize</name>
    <dbReference type="NCBI Taxonomy" id="4577"/>
    <lineage>
        <taxon>Eukaryota</taxon>
        <taxon>Viridiplantae</taxon>
        <taxon>Streptophyta</taxon>
        <taxon>Embryophyta</taxon>
        <taxon>Tracheophyta</taxon>
        <taxon>Spermatophyta</taxon>
        <taxon>Magnoliopsida</taxon>
        <taxon>Liliopsida</taxon>
        <taxon>Poales</taxon>
        <taxon>Poaceae</taxon>
        <taxon>PACMAD clade</taxon>
        <taxon>Panicoideae</taxon>
        <taxon>Andropogonodae</taxon>
        <taxon>Andropogoneae</taxon>
        <taxon>Tripsacinae</taxon>
        <taxon>Zea</taxon>
    </lineage>
</organism>
<dbReference type="KEGG" id="zma:103652876"/>
<sequence length="90" mass="10026">MSLFGHPSKRKVQTLAHLHPNHLKNPLVQHQLHNEGADEADHASLEFQISAVWVNPKKGSLSFGCTLGASTWRLECWHLATRVGVRRLAG</sequence>
<reference evidence="1" key="2">
    <citation type="submission" date="2012-06" db="EMBL/GenBank/DDBJ databases">
        <authorList>
            <person name="Yu Y."/>
            <person name="Currie J."/>
            <person name="Lomeli R."/>
            <person name="Angelova A."/>
            <person name="Collura K."/>
            <person name="Wissotski M."/>
            <person name="Campos D."/>
            <person name="Kudrna D."/>
            <person name="Golser W."/>
            <person name="Ashely E."/>
            <person name="Descour A."/>
            <person name="Fernandes J."/>
            <person name="Soderlund C."/>
            <person name="Walbot V."/>
        </authorList>
    </citation>
    <scope>NUCLEOTIDE SEQUENCE</scope>
    <source>
        <strain evidence="1">B73</strain>
    </source>
</reference>
<reference evidence="1" key="1">
    <citation type="journal article" date="2009" name="PLoS Genet.">
        <title>Sequencing, mapping, and analysis of 27,455 maize full-length cDNAs.</title>
        <authorList>
            <person name="Soderlund C."/>
            <person name="Descour A."/>
            <person name="Kudrna D."/>
            <person name="Bomhoff M."/>
            <person name="Boyd L."/>
            <person name="Currie J."/>
            <person name="Angelova A."/>
            <person name="Collura K."/>
            <person name="Wissotski M."/>
            <person name="Ashley E."/>
            <person name="Morrow D."/>
            <person name="Fernandes J."/>
            <person name="Walbot V."/>
            <person name="Yu Y."/>
        </authorList>
    </citation>
    <scope>NUCLEOTIDE SEQUENCE</scope>
    <source>
        <strain evidence="1">B73</strain>
    </source>
</reference>
<dbReference type="EMBL" id="BT066049">
    <property type="protein sequence ID" value="ACN31925.1"/>
    <property type="molecule type" value="mRNA"/>
</dbReference>
<name>C0PCN0_MAIZE</name>
<dbReference type="AlphaFoldDB" id="C0PCN0"/>
<accession>C0PCN0</accession>
<proteinExistence type="evidence at transcript level"/>
<protein>
    <submittedName>
        <fullName evidence="1">Uncharacterized protein</fullName>
    </submittedName>
</protein>